<dbReference type="eggNOG" id="COG2086">
    <property type="taxonomic scope" value="Bacteria"/>
</dbReference>
<keyword evidence="3" id="KW-1185">Reference proteome</keyword>
<dbReference type="STRING" id="584708.Apau_2005"/>
<dbReference type="CDD" id="cd01714">
    <property type="entry name" value="ETF_beta"/>
    <property type="match status" value="1"/>
</dbReference>
<dbReference type="Gene3D" id="3.40.50.620">
    <property type="entry name" value="HUPs"/>
    <property type="match status" value="1"/>
</dbReference>
<feature type="domain" description="Electron transfer flavoprotein alpha/beta-subunit N-terminal" evidence="1">
    <location>
        <begin position="22"/>
        <end position="212"/>
    </location>
</feature>
<dbReference type="InterPro" id="IPR033948">
    <property type="entry name" value="ETF_beta_N"/>
</dbReference>
<evidence type="ECO:0000259" key="1">
    <source>
        <dbReference type="SMART" id="SM00893"/>
    </source>
</evidence>
<dbReference type="Pfam" id="PF01012">
    <property type="entry name" value="ETF"/>
    <property type="match status" value="1"/>
</dbReference>
<dbReference type="EMBL" id="CM001022">
    <property type="protein sequence ID" value="EFQ24417.1"/>
    <property type="molecule type" value="Genomic_DNA"/>
</dbReference>
<dbReference type="InterPro" id="IPR014730">
    <property type="entry name" value="ETF_a/b_N"/>
</dbReference>
<evidence type="ECO:0000313" key="3">
    <source>
        <dbReference type="Proteomes" id="UP000005096"/>
    </source>
</evidence>
<dbReference type="InterPro" id="IPR012255">
    <property type="entry name" value="ETF_b"/>
</dbReference>
<sequence length="268" mass="28258">MELAVLVKQVPDTDDVVLDPEKGTLVREGVGAILNPLDLNALEAALEAKRRFGGSVMVVSMGPPQTEGALREALALGADRGVLLTDRAFAGADTWATSLALAEGLRRLGPFDLVLAGEKATDGETGQVGPEVATLLELPFATYVGGWEPREDGVTVERVVEEGTLEQDLPFPCLLTVLSHLNDSPMPTLEGKKRARRAPLERLTAPDLGLDPQELGLSGSPTRVVRIATPQVARRGEVYAGADLEAGLDALMDLLAERGLRASGRGAA</sequence>
<protein>
    <submittedName>
        <fullName evidence="2">Electron transfer flavoprotein alpha/beta-subunit</fullName>
    </submittedName>
</protein>
<dbReference type="PIRSF" id="PIRSF000090">
    <property type="entry name" value="Beta-ETF"/>
    <property type="match status" value="1"/>
</dbReference>
<organism evidence="2 3">
    <name type="scientific">Aminomonas paucivorans DSM 12260</name>
    <dbReference type="NCBI Taxonomy" id="584708"/>
    <lineage>
        <taxon>Bacteria</taxon>
        <taxon>Thermotogati</taxon>
        <taxon>Synergistota</taxon>
        <taxon>Synergistia</taxon>
        <taxon>Synergistales</taxon>
        <taxon>Synergistaceae</taxon>
        <taxon>Aminomonas</taxon>
    </lineage>
</organism>
<name>E3CX70_9BACT</name>
<dbReference type="SUPFAM" id="SSF52402">
    <property type="entry name" value="Adenine nucleotide alpha hydrolases-like"/>
    <property type="match status" value="1"/>
</dbReference>
<evidence type="ECO:0000313" key="2">
    <source>
        <dbReference type="EMBL" id="EFQ24417.1"/>
    </source>
</evidence>
<dbReference type="PANTHER" id="PTHR21294:SF17">
    <property type="entry name" value="PROTEIN FIXA"/>
    <property type="match status" value="1"/>
</dbReference>
<dbReference type="PaxDb" id="584708-Apau_2005"/>
<proteinExistence type="predicted"/>
<dbReference type="OrthoDB" id="9804960at2"/>
<dbReference type="GO" id="GO:0009055">
    <property type="term" value="F:electron transfer activity"/>
    <property type="evidence" value="ECO:0007669"/>
    <property type="project" value="InterPro"/>
</dbReference>
<dbReference type="SMART" id="SM00893">
    <property type="entry name" value="ETF"/>
    <property type="match status" value="1"/>
</dbReference>
<accession>E3CX70</accession>
<reference evidence="2 3" key="1">
    <citation type="journal article" date="2010" name="Stand. Genomic Sci.">
        <title>Non-contiguous finished genome sequence of Aminomonas paucivorans type strain (GLU-3).</title>
        <authorList>
            <person name="Pitluck S."/>
            <person name="Yasawong M."/>
            <person name="Held B."/>
            <person name="Lapidus A."/>
            <person name="Nolan M."/>
            <person name="Copeland A."/>
            <person name="Lucas S."/>
            <person name="Del Rio T.G."/>
            <person name="Tice H."/>
            <person name="Cheng J.F."/>
            <person name="Chertkov O."/>
            <person name="Goodwin L."/>
            <person name="Tapia R."/>
            <person name="Han C."/>
            <person name="Liolios K."/>
            <person name="Ivanova N."/>
            <person name="Mavromatis K."/>
            <person name="Ovchinnikova G."/>
            <person name="Pati A."/>
            <person name="Chen A."/>
            <person name="Palaniappan K."/>
            <person name="Land M."/>
            <person name="Hauser L."/>
            <person name="Chang Y.J."/>
            <person name="Jeffries C.D."/>
            <person name="Pukall R."/>
            <person name="Spring S."/>
            <person name="Rohde M."/>
            <person name="Sikorski J."/>
            <person name="Goker M."/>
            <person name="Woyke T."/>
            <person name="Bristow J."/>
            <person name="Eisen J.A."/>
            <person name="Markowitz V."/>
            <person name="Hugenholtz P."/>
            <person name="Kyrpides N.C."/>
            <person name="Klenk H.P."/>
        </authorList>
    </citation>
    <scope>NUCLEOTIDE SEQUENCE [LARGE SCALE GENOMIC DNA]</scope>
    <source>
        <strain evidence="2 3">DSM 12260</strain>
    </source>
</reference>
<gene>
    <name evidence="2" type="ORF">Apau_2005</name>
</gene>
<dbReference type="HOGENOM" id="CLU_060196_2_1_0"/>
<dbReference type="Proteomes" id="UP000005096">
    <property type="component" value="Chromosome"/>
</dbReference>
<dbReference type="PANTHER" id="PTHR21294">
    <property type="entry name" value="ELECTRON TRANSFER FLAVOPROTEIN BETA-SUBUNIT"/>
    <property type="match status" value="1"/>
</dbReference>
<dbReference type="RefSeq" id="WP_006301655.1">
    <property type="nucleotide sequence ID" value="NZ_CM001022.1"/>
</dbReference>
<dbReference type="InterPro" id="IPR014729">
    <property type="entry name" value="Rossmann-like_a/b/a_fold"/>
</dbReference>
<dbReference type="AlphaFoldDB" id="E3CX70"/>